<feature type="transmembrane region" description="Helical" evidence="5">
    <location>
        <begin position="101"/>
        <end position="121"/>
    </location>
</feature>
<keyword evidence="2 5" id="KW-0812">Transmembrane</keyword>
<feature type="transmembrane region" description="Helical" evidence="5">
    <location>
        <begin position="133"/>
        <end position="156"/>
    </location>
</feature>
<feature type="transmembrane region" description="Helical" evidence="5">
    <location>
        <begin position="21"/>
        <end position="41"/>
    </location>
</feature>
<evidence type="ECO:0000256" key="1">
    <source>
        <dbReference type="ARBA" id="ARBA00004141"/>
    </source>
</evidence>
<dbReference type="EMBL" id="QFAY01000040">
    <property type="protein sequence ID" value="MBP2622225.1"/>
    <property type="molecule type" value="Genomic_DNA"/>
</dbReference>
<dbReference type="InterPro" id="IPR013525">
    <property type="entry name" value="ABC2_TM"/>
</dbReference>
<keyword evidence="4 5" id="KW-0472">Membrane</keyword>
<accession>A0ABS5B077</accession>
<evidence type="ECO:0000256" key="4">
    <source>
        <dbReference type="ARBA" id="ARBA00023136"/>
    </source>
</evidence>
<feature type="domain" description="ABC-2 type transporter transmembrane" evidence="6">
    <location>
        <begin position="7"/>
        <end position="206"/>
    </location>
</feature>
<evidence type="ECO:0000256" key="5">
    <source>
        <dbReference type="SAM" id="Phobius"/>
    </source>
</evidence>
<keyword evidence="8" id="KW-1185">Reference proteome</keyword>
<comment type="subcellular location">
    <subcellularLocation>
        <location evidence="1">Membrane</location>
        <topology evidence="1">Multi-pass membrane protein</topology>
    </subcellularLocation>
</comment>
<evidence type="ECO:0000256" key="2">
    <source>
        <dbReference type="ARBA" id="ARBA00022692"/>
    </source>
</evidence>
<dbReference type="Proteomes" id="UP001519349">
    <property type="component" value="Unassembled WGS sequence"/>
</dbReference>
<dbReference type="PIRSF" id="PIRSF006648">
    <property type="entry name" value="DrrB"/>
    <property type="match status" value="1"/>
</dbReference>
<dbReference type="InterPro" id="IPR000412">
    <property type="entry name" value="ABC_2_transport"/>
</dbReference>
<evidence type="ECO:0000259" key="6">
    <source>
        <dbReference type="Pfam" id="PF01061"/>
    </source>
</evidence>
<gene>
    <name evidence="7" type="ORF">DHL47_13035</name>
</gene>
<evidence type="ECO:0000313" key="7">
    <source>
        <dbReference type="EMBL" id="MBP2622225.1"/>
    </source>
</evidence>
<evidence type="ECO:0000256" key="3">
    <source>
        <dbReference type="ARBA" id="ARBA00022989"/>
    </source>
</evidence>
<feature type="transmembrane region" description="Helical" evidence="5">
    <location>
        <begin position="53"/>
        <end position="74"/>
    </location>
</feature>
<reference evidence="7 8" key="1">
    <citation type="submission" date="2018-05" db="EMBL/GenBank/DDBJ databases">
        <title>Draft genome sequence of Streptococcus panodentis CCUG 70867T.</title>
        <authorList>
            <person name="Salva-Serra F."/>
            <person name="Mendez V."/>
            <person name="Jaen-Luchoro D."/>
            <person name="Gonzales-Siles L."/>
            <person name="Karlsson R."/>
            <person name="Engstrom-Jakobsson H."/>
            <person name="Busquets A."/>
            <person name="Gomila M."/>
            <person name="Pineiro-Iglesias B."/>
            <person name="Bennasar-Figueras A."/>
            <person name="Seeger M."/>
            <person name="Moore E."/>
        </authorList>
    </citation>
    <scope>NUCLEOTIDE SEQUENCE [LARGE SCALE GENOMIC DNA]</scope>
    <source>
        <strain evidence="7 8">CCUG 70867</strain>
    </source>
</reference>
<dbReference type="PANTHER" id="PTHR43077:SF11">
    <property type="entry name" value="TRANSPORT PERMEASE YVFS-RELATED"/>
    <property type="match status" value="1"/>
</dbReference>
<sequence>MKHMAHLMKMELIMMKRQSAYYLLSIGLPSVFYLIFSGMMAGSNTPDRLLRGYLFSMTVFSIMSTAFFSIPSVLQSDKTNNWQKLIQHSPVSMVEYYLSKLFSTMLTFLLSVLVVFSVGHFVRGVNLPLADWIIIALIILVGSLVFIAMGVLVSLLPSAQLMSVVGNITYMALAVLGGLWFPITMFPDWIQFIGKLTPSYQLMQVVSTYLEHHSWNGSAILITLAYTAAISLLILQLKKRIEVK</sequence>
<dbReference type="RefSeq" id="WP_209552126.1">
    <property type="nucleotide sequence ID" value="NZ_QFAY01000040.1"/>
</dbReference>
<keyword evidence="3 5" id="KW-1133">Transmembrane helix</keyword>
<name>A0ABS5B077_9STRE</name>
<organism evidence="7 8">
    <name type="scientific">Streptococcus panodentis</name>
    <dbReference type="NCBI Taxonomy" id="1581472"/>
    <lineage>
        <taxon>Bacteria</taxon>
        <taxon>Bacillati</taxon>
        <taxon>Bacillota</taxon>
        <taxon>Bacilli</taxon>
        <taxon>Lactobacillales</taxon>
        <taxon>Streptococcaceae</taxon>
        <taxon>Streptococcus</taxon>
    </lineage>
</organism>
<feature type="transmembrane region" description="Helical" evidence="5">
    <location>
        <begin position="214"/>
        <end position="235"/>
    </location>
</feature>
<feature type="transmembrane region" description="Helical" evidence="5">
    <location>
        <begin position="168"/>
        <end position="194"/>
    </location>
</feature>
<comment type="caution">
    <text evidence="7">The sequence shown here is derived from an EMBL/GenBank/DDBJ whole genome shotgun (WGS) entry which is preliminary data.</text>
</comment>
<dbReference type="Pfam" id="PF01061">
    <property type="entry name" value="ABC2_membrane"/>
    <property type="match status" value="1"/>
</dbReference>
<dbReference type="InterPro" id="IPR051328">
    <property type="entry name" value="T7SS_ABC-Transporter"/>
</dbReference>
<proteinExistence type="predicted"/>
<protein>
    <submittedName>
        <fullName evidence="7">ABC transporter permease</fullName>
    </submittedName>
</protein>
<evidence type="ECO:0000313" key="8">
    <source>
        <dbReference type="Proteomes" id="UP001519349"/>
    </source>
</evidence>
<dbReference type="PANTHER" id="PTHR43077">
    <property type="entry name" value="TRANSPORT PERMEASE YVFS-RELATED"/>
    <property type="match status" value="1"/>
</dbReference>